<evidence type="ECO:0000313" key="1">
    <source>
        <dbReference type="EMBL" id="GAT45408.1"/>
    </source>
</evidence>
<gene>
    <name evidence="1" type="ORF">MCHLO_02989</name>
</gene>
<organism evidence="1 2">
    <name type="scientific">Mycena chlorophos</name>
    <name type="common">Agaric fungus</name>
    <name type="synonym">Agaricus chlorophos</name>
    <dbReference type="NCBI Taxonomy" id="658473"/>
    <lineage>
        <taxon>Eukaryota</taxon>
        <taxon>Fungi</taxon>
        <taxon>Dikarya</taxon>
        <taxon>Basidiomycota</taxon>
        <taxon>Agaricomycotina</taxon>
        <taxon>Agaricomycetes</taxon>
        <taxon>Agaricomycetidae</taxon>
        <taxon>Agaricales</taxon>
        <taxon>Marasmiineae</taxon>
        <taxon>Mycenaceae</taxon>
        <taxon>Mycena</taxon>
    </lineage>
</organism>
<evidence type="ECO:0000313" key="2">
    <source>
        <dbReference type="Proteomes" id="UP000815677"/>
    </source>
</evidence>
<proteinExistence type="predicted"/>
<sequence>MYPTHAPLPPTLVISDEPGPSAGYGPQILLHATLRLHPRRISDCYGSELRDGAGCGREPGMSDGGRGISVPRRCEEVRQAGWNMKKMHVDFHNVYRTADHACTPRHFAPPHPSSFPGSYGCEMTGEGHEGARDRAVRWRMRRKWGLGKGGHVRGHKR</sequence>
<reference evidence="1" key="1">
    <citation type="submission" date="2014-09" db="EMBL/GenBank/DDBJ databases">
        <title>Genome sequence of the luminous mushroom Mycena chlorophos for searching fungal bioluminescence genes.</title>
        <authorList>
            <person name="Tanaka Y."/>
            <person name="Kasuga D."/>
            <person name="Oba Y."/>
            <person name="Hase S."/>
            <person name="Sato K."/>
            <person name="Oba Y."/>
            <person name="Sakakibara Y."/>
        </authorList>
    </citation>
    <scope>NUCLEOTIDE SEQUENCE</scope>
</reference>
<dbReference type="EMBL" id="DF841270">
    <property type="protein sequence ID" value="GAT45408.1"/>
    <property type="molecule type" value="Genomic_DNA"/>
</dbReference>
<name>A0ABQ0L2W5_MYCCL</name>
<keyword evidence="2" id="KW-1185">Reference proteome</keyword>
<accession>A0ABQ0L2W5</accession>
<dbReference type="Proteomes" id="UP000815677">
    <property type="component" value="Unassembled WGS sequence"/>
</dbReference>
<protein>
    <submittedName>
        <fullName evidence="1">Uncharacterized protein</fullName>
    </submittedName>
</protein>